<name>X0T0G1_9ZZZZ</name>
<dbReference type="SUPFAM" id="SSF51430">
    <property type="entry name" value="NAD(P)-linked oxidoreductase"/>
    <property type="match status" value="1"/>
</dbReference>
<reference evidence="1" key="1">
    <citation type="journal article" date="2014" name="Front. Microbiol.">
        <title>High frequency of phylogenetically diverse reductive dehalogenase-homologous genes in deep subseafloor sedimentary metagenomes.</title>
        <authorList>
            <person name="Kawai M."/>
            <person name="Futagami T."/>
            <person name="Toyoda A."/>
            <person name="Takaki Y."/>
            <person name="Nishi S."/>
            <person name="Hori S."/>
            <person name="Arai W."/>
            <person name="Tsubouchi T."/>
            <person name="Morono Y."/>
            <person name="Uchiyama I."/>
            <person name="Ito T."/>
            <person name="Fujiyama A."/>
            <person name="Inagaki F."/>
            <person name="Takami H."/>
        </authorList>
    </citation>
    <scope>NUCLEOTIDE SEQUENCE</scope>
    <source>
        <strain evidence="1">Expedition CK06-06</strain>
    </source>
</reference>
<dbReference type="AlphaFoldDB" id="X0T0G1"/>
<evidence type="ECO:0000313" key="1">
    <source>
        <dbReference type="EMBL" id="GAF86729.1"/>
    </source>
</evidence>
<protein>
    <recommendedName>
        <fullName evidence="2">NADP-dependent oxidoreductase domain-containing protein</fullName>
    </recommendedName>
</protein>
<feature type="non-terminal residue" evidence="1">
    <location>
        <position position="1"/>
    </location>
</feature>
<sequence>NTDLSVSRLAYGTWQLGGAWDKNPPADDVKQRALRLLQTAVDCGINHTDWYTLLETTRGEPVP</sequence>
<organism evidence="1">
    <name type="scientific">marine sediment metagenome</name>
    <dbReference type="NCBI Taxonomy" id="412755"/>
    <lineage>
        <taxon>unclassified sequences</taxon>
        <taxon>metagenomes</taxon>
        <taxon>ecological metagenomes</taxon>
    </lineage>
</organism>
<gene>
    <name evidence="1" type="ORF">S01H1_28886</name>
</gene>
<dbReference type="EMBL" id="BARS01017685">
    <property type="protein sequence ID" value="GAF86729.1"/>
    <property type="molecule type" value="Genomic_DNA"/>
</dbReference>
<accession>X0T0G1</accession>
<dbReference type="InterPro" id="IPR036812">
    <property type="entry name" value="NAD(P)_OxRdtase_dom_sf"/>
</dbReference>
<evidence type="ECO:0008006" key="2">
    <source>
        <dbReference type="Google" id="ProtNLM"/>
    </source>
</evidence>
<dbReference type="Gene3D" id="3.20.20.100">
    <property type="entry name" value="NADP-dependent oxidoreductase domain"/>
    <property type="match status" value="1"/>
</dbReference>
<comment type="caution">
    <text evidence="1">The sequence shown here is derived from an EMBL/GenBank/DDBJ whole genome shotgun (WGS) entry which is preliminary data.</text>
</comment>
<proteinExistence type="predicted"/>